<dbReference type="EMBL" id="CARXXK010000002">
    <property type="protein sequence ID" value="CAI6356030.1"/>
    <property type="molecule type" value="Genomic_DNA"/>
</dbReference>
<evidence type="ECO:0000313" key="3">
    <source>
        <dbReference type="Proteomes" id="UP001160148"/>
    </source>
</evidence>
<proteinExistence type="predicted"/>
<evidence type="ECO:0000256" key="1">
    <source>
        <dbReference type="SAM" id="MobiDB-lite"/>
    </source>
</evidence>
<protein>
    <submittedName>
        <fullName evidence="2">Uncharacterized protein</fullName>
    </submittedName>
</protein>
<reference evidence="2 3" key="1">
    <citation type="submission" date="2023-01" db="EMBL/GenBank/DDBJ databases">
        <authorList>
            <person name="Whitehead M."/>
        </authorList>
    </citation>
    <scope>NUCLEOTIDE SEQUENCE [LARGE SCALE GENOMIC DNA]</scope>
</reference>
<name>A0AAV0WJA1_9HEMI</name>
<dbReference type="Proteomes" id="UP001160148">
    <property type="component" value="Unassembled WGS sequence"/>
</dbReference>
<feature type="region of interest" description="Disordered" evidence="1">
    <location>
        <begin position="1"/>
        <end position="34"/>
    </location>
</feature>
<comment type="caution">
    <text evidence="2">The sequence shown here is derived from an EMBL/GenBank/DDBJ whole genome shotgun (WGS) entry which is preliminary data.</text>
</comment>
<sequence>MAHAASTSGDMGIASGHKRGPPSPGSPNGQTAQQIRVAGKQPGELDELIGWLEQTVVQEKEKKKLAMTVAEKMLGKLSRLRTLTRLYTENSRLAGEIKGKEDAQRESLTVFINKLDAKNVETNSLTAELAALKSARVATAQGPSKTTYAARAAAVAPAVVTVTATTTRSKKAKEKDHLEKSRRVKATSRFMVEIPQDMTVESVKAGVWQTVKEKNQQPESEDIGKRQQPNNNTG</sequence>
<organism evidence="2 3">
    <name type="scientific">Macrosiphum euphorbiae</name>
    <name type="common">potato aphid</name>
    <dbReference type="NCBI Taxonomy" id="13131"/>
    <lineage>
        <taxon>Eukaryota</taxon>
        <taxon>Metazoa</taxon>
        <taxon>Ecdysozoa</taxon>
        <taxon>Arthropoda</taxon>
        <taxon>Hexapoda</taxon>
        <taxon>Insecta</taxon>
        <taxon>Pterygota</taxon>
        <taxon>Neoptera</taxon>
        <taxon>Paraneoptera</taxon>
        <taxon>Hemiptera</taxon>
        <taxon>Sternorrhyncha</taxon>
        <taxon>Aphidomorpha</taxon>
        <taxon>Aphidoidea</taxon>
        <taxon>Aphididae</taxon>
        <taxon>Macrosiphini</taxon>
        <taxon>Macrosiphum</taxon>
    </lineage>
</organism>
<feature type="region of interest" description="Disordered" evidence="1">
    <location>
        <begin position="211"/>
        <end position="234"/>
    </location>
</feature>
<gene>
    <name evidence="2" type="ORF">MEUPH1_LOCUS11814</name>
</gene>
<dbReference type="AlphaFoldDB" id="A0AAV0WJA1"/>
<evidence type="ECO:0000313" key="2">
    <source>
        <dbReference type="EMBL" id="CAI6356030.1"/>
    </source>
</evidence>
<accession>A0AAV0WJA1</accession>
<keyword evidence="3" id="KW-1185">Reference proteome</keyword>